<proteinExistence type="predicted"/>
<reference evidence="2" key="1">
    <citation type="journal article" date="2023" name="G3 (Bethesda)">
        <title>Genome assembly and association tests identify interacting loci associated with vigor, precocity, and sex in interspecific pistachio rootstocks.</title>
        <authorList>
            <person name="Palmer W."/>
            <person name="Jacygrad E."/>
            <person name="Sagayaradj S."/>
            <person name="Cavanaugh K."/>
            <person name="Han R."/>
            <person name="Bertier L."/>
            <person name="Beede B."/>
            <person name="Kafkas S."/>
            <person name="Golino D."/>
            <person name="Preece J."/>
            <person name="Michelmore R."/>
        </authorList>
    </citation>
    <scope>NUCLEOTIDE SEQUENCE [LARGE SCALE GENOMIC DNA]</scope>
</reference>
<accession>A0ACC0WYY1</accession>
<sequence length="290" mass="32291">MGNVFSDLISATCQAIFPPCLDCTSKKVAYISELADNVNSLKNELQKLVDTKADVKRRVDIAEQRPQTQRLSELQGWKLRKLKLNFKSSYEFGKKVTNKLQDVVNLKDEGAFEMVAQEVPEPAVNLIPMQPTIGGLQSTFDKVWKYLVEEEVGIIGIYGTGGVGKTTLLKQINNKFCNALQGLNDGSWKNRSLQEKDGDIFKILRESTNPDIPQLAKVVAKECGGLPLALVTVSRAMSCKKTPQEWRYAANLLRNSASKFAAREWEISSLSPFAARDLPLPPQVGHHFSH</sequence>
<name>A0ACC0WYY1_9ROSI</name>
<gene>
    <name evidence="1" type="ORF">Pint_30556</name>
</gene>
<comment type="caution">
    <text evidence="1">The sequence shown here is derived from an EMBL/GenBank/DDBJ whole genome shotgun (WGS) entry which is preliminary data.</text>
</comment>
<protein>
    <submittedName>
        <fullName evidence="1">Uncharacterized protein</fullName>
    </submittedName>
</protein>
<organism evidence="1 2">
    <name type="scientific">Pistacia integerrima</name>
    <dbReference type="NCBI Taxonomy" id="434235"/>
    <lineage>
        <taxon>Eukaryota</taxon>
        <taxon>Viridiplantae</taxon>
        <taxon>Streptophyta</taxon>
        <taxon>Embryophyta</taxon>
        <taxon>Tracheophyta</taxon>
        <taxon>Spermatophyta</taxon>
        <taxon>Magnoliopsida</taxon>
        <taxon>eudicotyledons</taxon>
        <taxon>Gunneridae</taxon>
        <taxon>Pentapetalae</taxon>
        <taxon>rosids</taxon>
        <taxon>malvids</taxon>
        <taxon>Sapindales</taxon>
        <taxon>Anacardiaceae</taxon>
        <taxon>Pistacia</taxon>
    </lineage>
</organism>
<keyword evidence="2" id="KW-1185">Reference proteome</keyword>
<dbReference type="Proteomes" id="UP001163603">
    <property type="component" value="Chromosome 15"/>
</dbReference>
<evidence type="ECO:0000313" key="2">
    <source>
        <dbReference type="Proteomes" id="UP001163603"/>
    </source>
</evidence>
<dbReference type="EMBL" id="CM047750">
    <property type="protein sequence ID" value="KAJ0006799.1"/>
    <property type="molecule type" value="Genomic_DNA"/>
</dbReference>
<evidence type="ECO:0000313" key="1">
    <source>
        <dbReference type="EMBL" id="KAJ0006799.1"/>
    </source>
</evidence>